<proteinExistence type="predicted"/>
<keyword evidence="1 2" id="KW-0238">DNA-binding</keyword>
<reference evidence="2" key="1">
    <citation type="submission" date="2019-09" db="EMBL/GenBank/DDBJ databases">
        <title>Draft genome information of white flower Hibiscus syriacus.</title>
        <authorList>
            <person name="Kim Y.-M."/>
        </authorList>
    </citation>
    <scope>NUCLEOTIDE SEQUENCE [LARGE SCALE GENOMIC DNA]</scope>
    <source>
        <strain evidence="2">YM2019G1</strain>
    </source>
</reference>
<dbReference type="GO" id="GO:0000977">
    <property type="term" value="F:RNA polymerase II transcription regulatory region sequence-specific DNA binding"/>
    <property type="evidence" value="ECO:0007669"/>
    <property type="project" value="TreeGrafter"/>
</dbReference>
<dbReference type="InterPro" id="IPR015660">
    <property type="entry name" value="MASH1/Ascl1a-like"/>
</dbReference>
<evidence type="ECO:0000313" key="3">
    <source>
        <dbReference type="Proteomes" id="UP000436088"/>
    </source>
</evidence>
<keyword evidence="3" id="KW-1185">Reference proteome</keyword>
<dbReference type="PANTHER" id="PTHR13935">
    <property type="entry name" value="ACHAETE-SCUTE TRANSCRIPTION FACTOR-RELATED"/>
    <property type="match status" value="1"/>
</dbReference>
<comment type="caution">
    <text evidence="2">The sequence shown here is derived from an EMBL/GenBank/DDBJ whole genome shotgun (WGS) entry which is preliminary data.</text>
</comment>
<dbReference type="PANTHER" id="PTHR13935:SF106">
    <property type="entry name" value="ACHAETE-SCUTE COMPLEX PROTEIN T5-RELATED"/>
    <property type="match status" value="1"/>
</dbReference>
<sequence>MNGTVSYIKELQKRIEELSSKRDELKKLSFDLTSSGFHRRTSSNEYSLRSSAVVRQSLDGVEAVVRSRHDAQASTLSRVLQLLLEEGLDVINCISTRIDGGLIHIIKLEVIGVRGVDLPYLQQKVNEEISSLNRT</sequence>
<evidence type="ECO:0000256" key="1">
    <source>
        <dbReference type="ARBA" id="ARBA00023125"/>
    </source>
</evidence>
<evidence type="ECO:0000313" key="2">
    <source>
        <dbReference type="EMBL" id="KAE8698193.1"/>
    </source>
</evidence>
<dbReference type="Proteomes" id="UP000436088">
    <property type="component" value="Unassembled WGS sequence"/>
</dbReference>
<name>A0A6A3A2D4_HIBSY</name>
<accession>A0A6A3A2D4</accession>
<gene>
    <name evidence="2" type="ORF">F3Y22_tig00110602pilonHSYRG00341</name>
</gene>
<dbReference type="EMBL" id="VEPZ02001047">
    <property type="protein sequence ID" value="KAE8698193.1"/>
    <property type="molecule type" value="Genomic_DNA"/>
</dbReference>
<dbReference type="AlphaFoldDB" id="A0A6A3A2D4"/>
<organism evidence="2 3">
    <name type="scientific">Hibiscus syriacus</name>
    <name type="common">Rose of Sharon</name>
    <dbReference type="NCBI Taxonomy" id="106335"/>
    <lineage>
        <taxon>Eukaryota</taxon>
        <taxon>Viridiplantae</taxon>
        <taxon>Streptophyta</taxon>
        <taxon>Embryophyta</taxon>
        <taxon>Tracheophyta</taxon>
        <taxon>Spermatophyta</taxon>
        <taxon>Magnoliopsida</taxon>
        <taxon>eudicotyledons</taxon>
        <taxon>Gunneridae</taxon>
        <taxon>Pentapetalae</taxon>
        <taxon>rosids</taxon>
        <taxon>malvids</taxon>
        <taxon>Malvales</taxon>
        <taxon>Malvaceae</taxon>
        <taxon>Malvoideae</taxon>
        <taxon>Hibiscus</taxon>
    </lineage>
</organism>
<dbReference type="GO" id="GO:0000981">
    <property type="term" value="F:DNA-binding transcription factor activity, RNA polymerase II-specific"/>
    <property type="evidence" value="ECO:0007669"/>
    <property type="project" value="TreeGrafter"/>
</dbReference>
<dbReference type="GO" id="GO:0090575">
    <property type="term" value="C:RNA polymerase II transcription regulator complex"/>
    <property type="evidence" value="ECO:0007669"/>
    <property type="project" value="TreeGrafter"/>
</dbReference>
<protein>
    <submittedName>
        <fullName evidence="2">Basic helix-loop-helix DNA-binding superfamily protein</fullName>
    </submittedName>
</protein>